<evidence type="ECO:0000259" key="1">
    <source>
        <dbReference type="Pfam" id="PF07796"/>
    </source>
</evidence>
<dbReference type="Proteomes" id="UP000218387">
    <property type="component" value="Chromosome"/>
</dbReference>
<accession>A0A4P9C388</accession>
<dbReference type="PROSITE" id="PS51257">
    <property type="entry name" value="PROKAR_LIPOPROTEIN"/>
    <property type="match status" value="1"/>
</dbReference>
<reference evidence="2 3" key="1">
    <citation type="submission" date="2018-05" db="EMBL/GenBank/DDBJ databases">
        <title>Genome comparison of Eubacterium sp.</title>
        <authorList>
            <person name="Feng Y."/>
            <person name="Sanchez-Andrea I."/>
            <person name="Stams A.J.M."/>
            <person name="De Vos W.M."/>
        </authorList>
    </citation>
    <scope>NUCLEOTIDE SEQUENCE [LARGE SCALE GENOMIC DNA]</scope>
    <source>
        <strain evidence="2 3">YI</strain>
    </source>
</reference>
<protein>
    <submittedName>
        <fullName evidence="2">DUF1638 domain-containing protein</fullName>
    </submittedName>
</protein>
<name>A0A4P9C388_EUBML</name>
<organism evidence="2 3">
    <name type="scientific">Eubacterium maltosivorans</name>
    <dbReference type="NCBI Taxonomy" id="2041044"/>
    <lineage>
        <taxon>Bacteria</taxon>
        <taxon>Bacillati</taxon>
        <taxon>Bacillota</taxon>
        <taxon>Clostridia</taxon>
        <taxon>Eubacteriales</taxon>
        <taxon>Eubacteriaceae</taxon>
        <taxon>Eubacterium</taxon>
    </lineage>
</organism>
<proteinExistence type="predicted"/>
<evidence type="ECO:0000313" key="3">
    <source>
        <dbReference type="Proteomes" id="UP000218387"/>
    </source>
</evidence>
<gene>
    <name evidence="2" type="ORF">CPZ25_000370</name>
</gene>
<dbReference type="AlphaFoldDB" id="A0A4P9C388"/>
<sequence length="226" mass="25364">MRIGGITPMGQLLIACETLKDEIHKVMDLHQLEIPVHWMGNSLHAAPDRLREALQEVLNSITGLDQVLLGYGNCGNGLVGIKCPGAAMVIPRFGDCIDMLLNDNSALDEIRSNTYFLTKGWLRGECPVTKDLNYQLKRYGKEQSKKITRVLFKNYTYMMMIRTGSYDISEVQEELDAFSALTELELIEGEGSLTILEQLLTGHWTQNFCVIPPGQKTTLEDFSALH</sequence>
<dbReference type="InterPro" id="IPR012437">
    <property type="entry name" value="DUF1638"/>
</dbReference>
<feature type="domain" description="DUF1638" evidence="1">
    <location>
        <begin position="38"/>
        <end position="200"/>
    </location>
</feature>
<dbReference type="EMBL" id="CP029487">
    <property type="protein sequence ID" value="QCT69818.1"/>
    <property type="molecule type" value="Genomic_DNA"/>
</dbReference>
<keyword evidence="3" id="KW-1185">Reference proteome</keyword>
<dbReference type="Pfam" id="PF07796">
    <property type="entry name" value="DUF1638"/>
    <property type="match status" value="1"/>
</dbReference>
<dbReference type="KEGG" id="emt:CPZ25_000370"/>
<evidence type="ECO:0000313" key="2">
    <source>
        <dbReference type="EMBL" id="QCT69818.1"/>
    </source>
</evidence>